<evidence type="ECO:0000313" key="2">
    <source>
        <dbReference type="EMBL" id="KAG2557355.1"/>
    </source>
</evidence>
<keyword evidence="3" id="KW-1185">Reference proteome</keyword>
<name>A0A8T0P916_PANVG</name>
<dbReference type="Proteomes" id="UP000823388">
    <property type="component" value="Chromosome 8N"/>
</dbReference>
<sequence>MRQPHFYFFTTHAIPPPRSSLSPSATYNSPAPLLLRPIPCSQRREPGAARRRRAGRSGGGGGGGRGPPLPLRRRLASPPSTLPRRHASLNAAGSGRLASRRRRATGPAGRRRAGPAGLRRAHWPPLSAPKAAGECESLPCVASRRCSGPCFLRQLPSSHLLPRGWQAQLRVARLPSILLPRPPLSLSPPASPGGARTELGRGPTAAQRAERRPWLGGRTTARGGAAAGQSGAVVRARETTGCEPAPRLQVAAIRYPARFDGSGARTLR</sequence>
<organism evidence="2 3">
    <name type="scientific">Panicum virgatum</name>
    <name type="common">Blackwell switchgrass</name>
    <dbReference type="NCBI Taxonomy" id="38727"/>
    <lineage>
        <taxon>Eukaryota</taxon>
        <taxon>Viridiplantae</taxon>
        <taxon>Streptophyta</taxon>
        <taxon>Embryophyta</taxon>
        <taxon>Tracheophyta</taxon>
        <taxon>Spermatophyta</taxon>
        <taxon>Magnoliopsida</taxon>
        <taxon>Liliopsida</taxon>
        <taxon>Poales</taxon>
        <taxon>Poaceae</taxon>
        <taxon>PACMAD clade</taxon>
        <taxon>Panicoideae</taxon>
        <taxon>Panicodae</taxon>
        <taxon>Paniceae</taxon>
        <taxon>Panicinae</taxon>
        <taxon>Panicum</taxon>
        <taxon>Panicum sect. Hiantes</taxon>
    </lineage>
</organism>
<dbReference type="AlphaFoldDB" id="A0A8T0P916"/>
<evidence type="ECO:0000256" key="1">
    <source>
        <dbReference type="SAM" id="MobiDB-lite"/>
    </source>
</evidence>
<feature type="compositionally biased region" description="Basic residues" evidence="1">
    <location>
        <begin position="98"/>
        <end position="113"/>
    </location>
</feature>
<feature type="compositionally biased region" description="Polar residues" evidence="1">
    <location>
        <begin position="19"/>
        <end position="29"/>
    </location>
</feature>
<feature type="compositionally biased region" description="Low complexity" evidence="1">
    <location>
        <begin position="216"/>
        <end position="234"/>
    </location>
</feature>
<proteinExistence type="predicted"/>
<dbReference type="EMBL" id="CM029052">
    <property type="protein sequence ID" value="KAG2557355.1"/>
    <property type="molecule type" value="Genomic_DNA"/>
</dbReference>
<accession>A0A8T0P916</accession>
<feature type="compositionally biased region" description="Pro residues" evidence="1">
    <location>
        <begin position="181"/>
        <end position="191"/>
    </location>
</feature>
<feature type="region of interest" description="Disordered" evidence="1">
    <location>
        <begin position="181"/>
        <end position="241"/>
    </location>
</feature>
<gene>
    <name evidence="2" type="ORF">PVAP13_8NG232302</name>
</gene>
<evidence type="ECO:0000313" key="3">
    <source>
        <dbReference type="Proteomes" id="UP000823388"/>
    </source>
</evidence>
<reference evidence="2" key="1">
    <citation type="submission" date="2020-05" db="EMBL/GenBank/DDBJ databases">
        <title>WGS assembly of Panicum virgatum.</title>
        <authorList>
            <person name="Lovell J.T."/>
            <person name="Jenkins J."/>
            <person name="Shu S."/>
            <person name="Juenger T.E."/>
            <person name="Schmutz J."/>
        </authorList>
    </citation>
    <scope>NUCLEOTIDE SEQUENCE</scope>
    <source>
        <strain evidence="2">AP13</strain>
    </source>
</reference>
<comment type="caution">
    <text evidence="2">The sequence shown here is derived from an EMBL/GenBank/DDBJ whole genome shotgun (WGS) entry which is preliminary data.</text>
</comment>
<feature type="region of interest" description="Disordered" evidence="1">
    <location>
        <begin position="12"/>
        <end position="122"/>
    </location>
</feature>
<protein>
    <submittedName>
        <fullName evidence="2">Uncharacterized protein</fullName>
    </submittedName>
</protein>
<feature type="compositionally biased region" description="Gly residues" evidence="1">
    <location>
        <begin position="56"/>
        <end position="66"/>
    </location>
</feature>